<name>A0A9X4LDD9_9STAP</name>
<dbReference type="InterPro" id="IPR013449">
    <property type="entry name" value="Rhamnulokinase"/>
</dbReference>
<dbReference type="GO" id="GO:0005829">
    <property type="term" value="C:cytosol"/>
    <property type="evidence" value="ECO:0007669"/>
    <property type="project" value="TreeGrafter"/>
</dbReference>
<reference evidence="10" key="1">
    <citation type="submission" date="2022-05" db="EMBL/GenBank/DDBJ databases">
        <title>Comparative genomics of Staphylococcus equorum isolates.</title>
        <authorList>
            <person name="Luelf R.H."/>
        </authorList>
    </citation>
    <scope>NUCLEOTIDE SEQUENCE</scope>
    <source>
        <strain evidence="10">TMW 2.2343</strain>
    </source>
</reference>
<evidence type="ECO:0000259" key="9">
    <source>
        <dbReference type="Pfam" id="PF02782"/>
    </source>
</evidence>
<evidence type="ECO:0000256" key="4">
    <source>
        <dbReference type="ARBA" id="ARBA00022777"/>
    </source>
</evidence>
<feature type="domain" description="Carbohydrate kinase FGGY N-terminal" evidence="8">
    <location>
        <begin position="4"/>
        <end position="242"/>
    </location>
</feature>
<dbReference type="AlphaFoldDB" id="A0A9X4LDD9"/>
<dbReference type="SUPFAM" id="SSF53067">
    <property type="entry name" value="Actin-like ATPase domain"/>
    <property type="match status" value="2"/>
</dbReference>
<dbReference type="Proteomes" id="UP001152302">
    <property type="component" value="Unassembled WGS sequence"/>
</dbReference>
<keyword evidence="2" id="KW-0808">Transferase</keyword>
<dbReference type="PANTHER" id="PTHR10196">
    <property type="entry name" value="SUGAR KINASE"/>
    <property type="match status" value="1"/>
</dbReference>
<keyword evidence="7" id="KW-0684">Rhamnose metabolism</keyword>
<dbReference type="GO" id="GO:0004370">
    <property type="term" value="F:glycerol kinase activity"/>
    <property type="evidence" value="ECO:0007669"/>
    <property type="project" value="TreeGrafter"/>
</dbReference>
<evidence type="ECO:0000256" key="2">
    <source>
        <dbReference type="ARBA" id="ARBA00022679"/>
    </source>
</evidence>
<organism evidence="10 11">
    <name type="scientific">Staphylococcus equorum</name>
    <dbReference type="NCBI Taxonomy" id="246432"/>
    <lineage>
        <taxon>Bacteria</taxon>
        <taxon>Bacillati</taxon>
        <taxon>Bacillota</taxon>
        <taxon>Bacilli</taxon>
        <taxon>Bacillales</taxon>
        <taxon>Staphylococcaceae</taxon>
        <taxon>Staphylococcus</taxon>
    </lineage>
</organism>
<dbReference type="GO" id="GO:0005524">
    <property type="term" value="F:ATP binding"/>
    <property type="evidence" value="ECO:0007669"/>
    <property type="project" value="UniProtKB-KW"/>
</dbReference>
<evidence type="ECO:0000256" key="3">
    <source>
        <dbReference type="ARBA" id="ARBA00022741"/>
    </source>
</evidence>
<dbReference type="GO" id="GO:0006071">
    <property type="term" value="P:glycerol metabolic process"/>
    <property type="evidence" value="ECO:0007669"/>
    <property type="project" value="TreeGrafter"/>
</dbReference>
<dbReference type="Pfam" id="PF00370">
    <property type="entry name" value="FGGY_N"/>
    <property type="match status" value="1"/>
</dbReference>
<accession>A0A9X4LDD9</accession>
<proteinExistence type="inferred from homology"/>
<keyword evidence="3" id="KW-0547">Nucleotide-binding</keyword>
<protein>
    <submittedName>
        <fullName evidence="10">Rhamnulokinase</fullName>
    </submittedName>
</protein>
<feature type="domain" description="Carbohydrate kinase FGGY C-terminal" evidence="9">
    <location>
        <begin position="253"/>
        <end position="439"/>
    </location>
</feature>
<comment type="caution">
    <text evidence="10">The sequence shown here is derived from an EMBL/GenBank/DDBJ whole genome shotgun (WGS) entry which is preliminary data.</text>
</comment>
<sequence length="488" mass="55348">MKHYIAVDIGASSGRAILANIDNDQIKTQEINRFANGFTAQNQQEVWDVDYLFGEIILSLKKAKAMGITECCLSIDTWGVDYLFLDHKGNRLQNAVSYRDSRTDTTMHKLFSEVSKYDIFQKTGIQFLTFNTIYQLFEETQELKDKAHDILLIPDYLNYLLTNKKRNEITNLSTTQLLSVKDHSLDQGLLTSIGIGKEQFPNTIEPGTYIGQINTDLNIHDDLPVTYVYATASHDTASAVLGAVGDELKKWAFLSSGTWSLIGKELENPIVTETALELGYSNERGMNHTYRFLKNIIGMWIIQRIRKDWPKNYTFPEMVEEAKQNQDFKVYIDFNEQRFINPDSMVDEIKNYCVETNQTVPQTLGEIVQSVYMNLAIIYAISIEELNEITKEPIEVINIVGGGSNNEYLNELTALYTNCDVIAGPTEATIYGNLAATMIGTGKFENVQEARALIKHSTDTKKIAKPELKHIANQDINTFKGVTHYEYV</sequence>
<evidence type="ECO:0000256" key="1">
    <source>
        <dbReference type="ARBA" id="ARBA00009156"/>
    </source>
</evidence>
<dbReference type="EMBL" id="JAMBPX010000001">
    <property type="protein sequence ID" value="MDG0858053.1"/>
    <property type="molecule type" value="Genomic_DNA"/>
</dbReference>
<comment type="similarity">
    <text evidence="1">Belongs to the FGGY kinase family.</text>
</comment>
<dbReference type="GO" id="GO:0019301">
    <property type="term" value="P:rhamnose catabolic process"/>
    <property type="evidence" value="ECO:0007669"/>
    <property type="project" value="InterPro"/>
</dbReference>
<evidence type="ECO:0000256" key="5">
    <source>
        <dbReference type="ARBA" id="ARBA00022840"/>
    </source>
</evidence>
<gene>
    <name evidence="10" type="ORF">M4L21_01845</name>
</gene>
<evidence type="ECO:0000313" key="11">
    <source>
        <dbReference type="Proteomes" id="UP001152302"/>
    </source>
</evidence>
<evidence type="ECO:0000313" key="10">
    <source>
        <dbReference type="EMBL" id="MDG0858053.1"/>
    </source>
</evidence>
<dbReference type="PANTHER" id="PTHR10196:SF93">
    <property type="entry name" value="L-RHAMNULOKINASE"/>
    <property type="match status" value="1"/>
</dbReference>
<dbReference type="CDD" id="cd07771">
    <property type="entry name" value="ASKHA_NBD_FGGY_RhaB-like"/>
    <property type="match status" value="1"/>
</dbReference>
<dbReference type="Pfam" id="PF02782">
    <property type="entry name" value="FGGY_C"/>
    <property type="match status" value="1"/>
</dbReference>
<keyword evidence="6" id="KW-1015">Disulfide bond</keyword>
<dbReference type="GO" id="GO:0008993">
    <property type="term" value="F:rhamnulokinase activity"/>
    <property type="evidence" value="ECO:0007669"/>
    <property type="project" value="InterPro"/>
</dbReference>
<evidence type="ECO:0000259" key="8">
    <source>
        <dbReference type="Pfam" id="PF00370"/>
    </source>
</evidence>
<dbReference type="Gene3D" id="3.30.420.40">
    <property type="match status" value="2"/>
</dbReference>
<dbReference type="InterPro" id="IPR018484">
    <property type="entry name" value="FGGY_N"/>
</dbReference>
<dbReference type="InterPro" id="IPR018485">
    <property type="entry name" value="FGGY_C"/>
</dbReference>
<dbReference type="InterPro" id="IPR043129">
    <property type="entry name" value="ATPase_NBD"/>
</dbReference>
<dbReference type="RefSeq" id="WP_277580220.1">
    <property type="nucleotide sequence ID" value="NZ_JAMBPV010000001.1"/>
</dbReference>
<keyword evidence="5" id="KW-0067">ATP-binding</keyword>
<evidence type="ECO:0000256" key="7">
    <source>
        <dbReference type="ARBA" id="ARBA00023308"/>
    </source>
</evidence>
<evidence type="ECO:0000256" key="6">
    <source>
        <dbReference type="ARBA" id="ARBA00023157"/>
    </source>
</evidence>
<keyword evidence="4" id="KW-0418">Kinase</keyword>